<evidence type="ECO:0000313" key="1">
    <source>
        <dbReference type="EMBL" id="KAK3062901.1"/>
    </source>
</evidence>
<reference evidence="1" key="1">
    <citation type="submission" date="2024-09" db="EMBL/GenBank/DDBJ databases">
        <title>Black Yeasts Isolated from many extreme environments.</title>
        <authorList>
            <person name="Coleine C."/>
            <person name="Stajich J.E."/>
            <person name="Selbmann L."/>
        </authorList>
    </citation>
    <scope>NUCLEOTIDE SEQUENCE</scope>
    <source>
        <strain evidence="1">CCFEE 5737</strain>
    </source>
</reference>
<dbReference type="Proteomes" id="UP001186974">
    <property type="component" value="Unassembled WGS sequence"/>
</dbReference>
<accession>A0ACC3D745</accession>
<name>A0ACC3D745_9PEZI</name>
<organism evidence="1 2">
    <name type="scientific">Coniosporium uncinatum</name>
    <dbReference type="NCBI Taxonomy" id="93489"/>
    <lineage>
        <taxon>Eukaryota</taxon>
        <taxon>Fungi</taxon>
        <taxon>Dikarya</taxon>
        <taxon>Ascomycota</taxon>
        <taxon>Pezizomycotina</taxon>
        <taxon>Dothideomycetes</taxon>
        <taxon>Dothideomycetes incertae sedis</taxon>
        <taxon>Coniosporium</taxon>
    </lineage>
</organism>
<keyword evidence="2" id="KW-1185">Reference proteome</keyword>
<sequence length="246" mass="26340">AFSQPPQAEQPSAFGRPAQPSLSSAFGQPSAFSQSAPNAQGPFWNQPTGGTAFNHTPPNPGPTYNPFGIQAPEVRLEDAPRTDQPPSNGMSSSQPPNPFSTGHQPVVNVFASRQQPQRMDGAPTAPLSGYTSADVGTYTTRGPDGKLTAFKGMRIKYVHDLPYAILSTGGGFGSQREEQLERIWFPDGAPPYEKVKDAEAPAEAYGSESRLQAFAEAYRAVREGGGFVDAVMPEEPPKVEWVGFDL</sequence>
<gene>
    <name evidence="1" type="ORF">LTS18_003125</name>
</gene>
<comment type="caution">
    <text evidence="1">The sequence shown here is derived from an EMBL/GenBank/DDBJ whole genome shotgun (WGS) entry which is preliminary data.</text>
</comment>
<protein>
    <submittedName>
        <fullName evidence="1">Uncharacterized protein</fullName>
    </submittedName>
</protein>
<dbReference type="EMBL" id="JAWDJW010007077">
    <property type="protein sequence ID" value="KAK3062901.1"/>
    <property type="molecule type" value="Genomic_DNA"/>
</dbReference>
<evidence type="ECO:0000313" key="2">
    <source>
        <dbReference type="Proteomes" id="UP001186974"/>
    </source>
</evidence>
<proteinExistence type="predicted"/>
<feature type="non-terminal residue" evidence="1">
    <location>
        <position position="1"/>
    </location>
</feature>